<dbReference type="OrthoDB" id="4525710at2759"/>
<accession>A0A9N9ZG20</accession>
<dbReference type="PANTHER" id="PTHR37534:SF2">
    <property type="entry name" value="N-ACETYLTRANSFERASE DOMAIN-CONTAINING PROTEIN"/>
    <property type="match status" value="1"/>
</dbReference>
<dbReference type="GO" id="GO:0045944">
    <property type="term" value="P:positive regulation of transcription by RNA polymerase II"/>
    <property type="evidence" value="ECO:0007669"/>
    <property type="project" value="TreeGrafter"/>
</dbReference>
<feature type="compositionally biased region" description="Basic and acidic residues" evidence="2">
    <location>
        <begin position="94"/>
        <end position="110"/>
    </location>
</feature>
<dbReference type="AlphaFoldDB" id="A0A9N9ZG20"/>
<evidence type="ECO:0008006" key="5">
    <source>
        <dbReference type="Google" id="ProtNLM"/>
    </source>
</evidence>
<evidence type="ECO:0000313" key="4">
    <source>
        <dbReference type="Proteomes" id="UP000775872"/>
    </source>
</evidence>
<evidence type="ECO:0000256" key="1">
    <source>
        <dbReference type="ARBA" id="ARBA00023242"/>
    </source>
</evidence>
<keyword evidence="1" id="KW-0539">Nucleus</keyword>
<feature type="compositionally biased region" description="Low complexity" evidence="2">
    <location>
        <begin position="72"/>
        <end position="86"/>
    </location>
</feature>
<dbReference type="GO" id="GO:0000976">
    <property type="term" value="F:transcription cis-regulatory region binding"/>
    <property type="evidence" value="ECO:0007669"/>
    <property type="project" value="TreeGrafter"/>
</dbReference>
<dbReference type="GO" id="GO:0000981">
    <property type="term" value="F:DNA-binding transcription factor activity, RNA polymerase II-specific"/>
    <property type="evidence" value="ECO:0007669"/>
    <property type="project" value="InterPro"/>
</dbReference>
<reference evidence="4" key="1">
    <citation type="submission" date="2019-06" db="EMBL/GenBank/DDBJ databases">
        <authorList>
            <person name="Broberg M."/>
        </authorList>
    </citation>
    <scope>NUCLEOTIDE SEQUENCE [LARGE SCALE GENOMIC DNA]</scope>
</reference>
<dbReference type="PANTHER" id="PTHR37534">
    <property type="entry name" value="TRANSCRIPTIONAL ACTIVATOR PROTEIN UGA3"/>
    <property type="match status" value="1"/>
</dbReference>
<gene>
    <name evidence="3" type="ORF">CSOL1703_00016791</name>
</gene>
<comment type="caution">
    <text evidence="3">The sequence shown here is derived from an EMBL/GenBank/DDBJ whole genome shotgun (WGS) entry which is preliminary data.</text>
</comment>
<feature type="region of interest" description="Disordered" evidence="2">
    <location>
        <begin position="64"/>
        <end position="158"/>
    </location>
</feature>
<organism evidence="3 4">
    <name type="scientific">Clonostachys solani</name>
    <dbReference type="NCBI Taxonomy" id="160281"/>
    <lineage>
        <taxon>Eukaryota</taxon>
        <taxon>Fungi</taxon>
        <taxon>Dikarya</taxon>
        <taxon>Ascomycota</taxon>
        <taxon>Pezizomycotina</taxon>
        <taxon>Sordariomycetes</taxon>
        <taxon>Hypocreomycetidae</taxon>
        <taxon>Hypocreales</taxon>
        <taxon>Bionectriaceae</taxon>
        <taxon>Clonostachys</taxon>
    </lineage>
</organism>
<dbReference type="GO" id="GO:0008270">
    <property type="term" value="F:zinc ion binding"/>
    <property type="evidence" value="ECO:0007669"/>
    <property type="project" value="InterPro"/>
</dbReference>
<dbReference type="EMBL" id="CABFOC020000051">
    <property type="protein sequence ID" value="CAH0054718.1"/>
    <property type="molecule type" value="Genomic_DNA"/>
</dbReference>
<sequence length="642" mass="71690">MPVVKIPCLQCKGDDQQPKCGRCESKGLTCERPSKKTVFHHDSSANFSKDQKWVSSQAKLFQFDAHTPAPGPATASAAASSPASGSGVSGAGRPDSRGADELSLRDRMSQDRSPLFTTSGSADLGSTCASASPLSTTTSAATPAKRRKIDKPQELLTPREDTQEYDHPHEPHPAWNETLPPIADAFAPSPTSNMLSGTDLAPLWPSHPAKPWSAARSGSISLPPLVQGQSEEYRRFPLEDPQEACLMSYYIYELAHWLDLADPERHFEVVVPFRARTQPHLLNAIFALAARHLSRMPQFKTPQGVVYFGQLLPKLDRHSSVEYMLRCIPALRHFHDAQDDEYRDSIIATCVLLRQLEEIDDEEDGASEDGPPPFTVQPMQKQINFLPIIDAVLRSPPSQTLFGRRSLIRASYWMALRQEIFHSFTRRQAPQMILAADYWSGASSANKAVMHTVQVVKWRWGDGSAQEWSECPTPCASWQYGQRGETQLTWFTAGRLIRQQEHLEQDVLVDFLPIFRRPADKSKGEIFPTVWYGSTIEVTTIQQALMAKSVLAAEDPSLKSASASRAAWRKMESDVRALILELCGISLCHPSSPPAILNATCIIQLYGDFFTDPYERQALKRVAEKYRDVNAWPSRKLMDMFV</sequence>
<name>A0A9N9ZG20_9HYPO</name>
<dbReference type="Proteomes" id="UP000775872">
    <property type="component" value="Unassembled WGS sequence"/>
</dbReference>
<reference evidence="3 4" key="2">
    <citation type="submission" date="2021-10" db="EMBL/GenBank/DDBJ databases">
        <authorList>
            <person name="Piombo E."/>
        </authorList>
    </citation>
    <scope>NUCLEOTIDE SEQUENCE [LARGE SCALE GENOMIC DNA]</scope>
</reference>
<dbReference type="GO" id="GO:0005634">
    <property type="term" value="C:nucleus"/>
    <property type="evidence" value="ECO:0007669"/>
    <property type="project" value="TreeGrafter"/>
</dbReference>
<keyword evidence="4" id="KW-1185">Reference proteome</keyword>
<proteinExistence type="predicted"/>
<feature type="compositionally biased region" description="Low complexity" evidence="2">
    <location>
        <begin position="126"/>
        <end position="143"/>
    </location>
</feature>
<evidence type="ECO:0000256" key="2">
    <source>
        <dbReference type="SAM" id="MobiDB-lite"/>
    </source>
</evidence>
<feature type="compositionally biased region" description="Polar residues" evidence="2">
    <location>
        <begin position="111"/>
        <end position="121"/>
    </location>
</feature>
<dbReference type="InterPro" id="IPR001138">
    <property type="entry name" value="Zn2Cys6_DnaBD"/>
</dbReference>
<evidence type="ECO:0000313" key="3">
    <source>
        <dbReference type="EMBL" id="CAH0054718.1"/>
    </source>
</evidence>
<dbReference type="CDD" id="cd00067">
    <property type="entry name" value="GAL4"/>
    <property type="match status" value="1"/>
</dbReference>
<protein>
    <recommendedName>
        <fullName evidence="5">Zn(2)-C6 fungal-type domain-containing protein</fullName>
    </recommendedName>
</protein>